<dbReference type="SUPFAM" id="SSF52540">
    <property type="entry name" value="P-loop containing nucleoside triphosphate hydrolases"/>
    <property type="match status" value="1"/>
</dbReference>
<dbReference type="InterPro" id="IPR036388">
    <property type="entry name" value="WH-like_DNA-bd_sf"/>
</dbReference>
<dbReference type="InterPro" id="IPR050206">
    <property type="entry name" value="FtsK/SpoIIIE/SftA"/>
</dbReference>
<dbReference type="InterPro" id="IPR036390">
    <property type="entry name" value="WH_DNA-bd_sf"/>
</dbReference>
<name>A0A7X2GW14_9NEIS</name>
<dbReference type="PROSITE" id="PS50901">
    <property type="entry name" value="FTSK"/>
    <property type="match status" value="1"/>
</dbReference>
<dbReference type="GO" id="GO:0007059">
    <property type="term" value="P:chromosome segregation"/>
    <property type="evidence" value="ECO:0007669"/>
    <property type="project" value="UniProtKB-KW"/>
</dbReference>
<dbReference type="Pfam" id="PF01580">
    <property type="entry name" value="FtsK_SpoIIIE"/>
    <property type="match status" value="1"/>
</dbReference>
<evidence type="ECO:0000256" key="6">
    <source>
        <dbReference type="ARBA" id="ARBA00022840"/>
    </source>
</evidence>
<evidence type="ECO:0000256" key="5">
    <source>
        <dbReference type="ARBA" id="ARBA00022829"/>
    </source>
</evidence>
<dbReference type="Gene3D" id="3.40.50.300">
    <property type="entry name" value="P-loop containing nucleotide triphosphate hydrolases"/>
    <property type="match status" value="1"/>
</dbReference>
<dbReference type="SMART" id="SM00843">
    <property type="entry name" value="Ftsk_gamma"/>
    <property type="match status" value="1"/>
</dbReference>
<gene>
    <name evidence="13" type="ORF">GJU80_00535</name>
</gene>
<evidence type="ECO:0000256" key="2">
    <source>
        <dbReference type="ARBA" id="ARBA00006474"/>
    </source>
</evidence>
<dbReference type="PANTHER" id="PTHR22683:SF41">
    <property type="entry name" value="DNA TRANSLOCASE FTSK"/>
    <property type="match status" value="1"/>
</dbReference>
<keyword evidence="14" id="KW-1185">Reference proteome</keyword>
<dbReference type="CDD" id="cd01127">
    <property type="entry name" value="TrwB_TraG_TraD_VirD4"/>
    <property type="match status" value="1"/>
</dbReference>
<keyword evidence="5" id="KW-0159">Chromosome partition</keyword>
<feature type="domain" description="FtsK" evidence="12">
    <location>
        <begin position="709"/>
        <end position="918"/>
    </location>
</feature>
<evidence type="ECO:0000313" key="14">
    <source>
        <dbReference type="Proteomes" id="UP000486297"/>
    </source>
</evidence>
<dbReference type="SUPFAM" id="SSF46785">
    <property type="entry name" value="Winged helix' DNA-binding domain"/>
    <property type="match status" value="1"/>
</dbReference>
<dbReference type="InterPro" id="IPR027417">
    <property type="entry name" value="P-loop_NTPase"/>
</dbReference>
<evidence type="ECO:0000256" key="4">
    <source>
        <dbReference type="ARBA" id="ARBA00022741"/>
    </source>
</evidence>
<evidence type="ECO:0000313" key="13">
    <source>
        <dbReference type="EMBL" id="MRN37040.1"/>
    </source>
</evidence>
<dbReference type="GO" id="GO:0005886">
    <property type="term" value="C:plasma membrane"/>
    <property type="evidence" value="ECO:0007669"/>
    <property type="project" value="UniProtKB-SubCell"/>
</dbReference>
<comment type="caution">
    <text evidence="13">The sequence shown here is derived from an EMBL/GenBank/DDBJ whole genome shotgun (WGS) entry which is preliminary data.</text>
</comment>
<dbReference type="EMBL" id="WJXO01000001">
    <property type="protein sequence ID" value="MRN37040.1"/>
    <property type="molecule type" value="Genomic_DNA"/>
</dbReference>
<evidence type="ECO:0000256" key="11">
    <source>
        <dbReference type="PROSITE-ProRule" id="PRU00289"/>
    </source>
</evidence>
<keyword evidence="6 11" id="KW-0067">ATP-binding</keyword>
<evidence type="ECO:0000256" key="1">
    <source>
        <dbReference type="ARBA" id="ARBA00004533"/>
    </source>
</evidence>
<dbReference type="PANTHER" id="PTHR22683">
    <property type="entry name" value="SPORULATION PROTEIN RELATED"/>
    <property type="match status" value="1"/>
</dbReference>
<dbReference type="GO" id="GO:0003677">
    <property type="term" value="F:DNA binding"/>
    <property type="evidence" value="ECO:0007669"/>
    <property type="project" value="UniProtKB-KW"/>
</dbReference>
<dbReference type="FunFam" id="3.40.50.300:FF:000209">
    <property type="entry name" value="Cell division protein FtsK"/>
    <property type="match status" value="1"/>
</dbReference>
<dbReference type="GO" id="GO:0005524">
    <property type="term" value="F:ATP binding"/>
    <property type="evidence" value="ECO:0007669"/>
    <property type="project" value="UniProtKB-UniRule"/>
</dbReference>
<protein>
    <submittedName>
        <fullName evidence="13">Cell division protein FtsK</fullName>
    </submittedName>
</protein>
<comment type="similarity">
    <text evidence="2">Belongs to the FtsK/SpoIIIE/SftA family.</text>
</comment>
<dbReference type="Pfam" id="PF17854">
    <property type="entry name" value="FtsK_alpha"/>
    <property type="match status" value="1"/>
</dbReference>
<evidence type="ECO:0000256" key="8">
    <source>
        <dbReference type="ARBA" id="ARBA00023306"/>
    </source>
</evidence>
<evidence type="ECO:0000256" key="7">
    <source>
        <dbReference type="ARBA" id="ARBA00023125"/>
    </source>
</evidence>
<dbReference type="RefSeq" id="WP_095503166.1">
    <property type="nucleotide sequence ID" value="NZ_WJXO01000001.1"/>
</dbReference>
<dbReference type="InterPro" id="IPR002543">
    <property type="entry name" value="FtsK_dom"/>
</dbReference>
<dbReference type="GO" id="GO:0051301">
    <property type="term" value="P:cell division"/>
    <property type="evidence" value="ECO:0007669"/>
    <property type="project" value="UniProtKB-KW"/>
</dbReference>
<keyword evidence="3 13" id="KW-0132">Cell division</keyword>
<evidence type="ECO:0000256" key="3">
    <source>
        <dbReference type="ARBA" id="ARBA00022618"/>
    </source>
</evidence>
<dbReference type="InterPro" id="IPR041027">
    <property type="entry name" value="FtsK_alpha"/>
</dbReference>
<evidence type="ECO:0000256" key="9">
    <source>
        <dbReference type="ARBA" id="ARBA00024784"/>
    </source>
</evidence>
<dbReference type="Pfam" id="PF09397">
    <property type="entry name" value="FtsK_gamma"/>
    <property type="match status" value="1"/>
</dbReference>
<dbReference type="Gene3D" id="3.30.980.40">
    <property type="match status" value="1"/>
</dbReference>
<evidence type="ECO:0000256" key="10">
    <source>
        <dbReference type="ARBA" id="ARBA00025923"/>
    </source>
</evidence>
<dbReference type="InterPro" id="IPR018541">
    <property type="entry name" value="Ftsk_gamma"/>
</dbReference>
<comment type="subcellular location">
    <subcellularLocation>
        <location evidence="1">Cell inner membrane</location>
    </subcellularLocation>
</comment>
<dbReference type="Proteomes" id="UP000486297">
    <property type="component" value="Unassembled WGS sequence"/>
</dbReference>
<sequence>MLWTVLIFLLLCAIGGLLWFHYQQDQQWRQELGRMEKGEGDDLAELAQYAENPEEAQAAHKFGHQAKAAYSRTVARLRLLAAQRHSAKSADNQTQELDYVDDSSAFSEQSYHEAELAQAQEEAEFQREFQQHTYQKVNKPVQPLEEVQEFIRPARASKRLSAVPDPVIAPFEETDIPEYVPRKVQGAAFEEITLEDATRSLSEAVLQEITEQKNVKKQVFSEEQSVQTASFQPSRRPRQDLEVIDFDDPALRRTRERVLAQVEEIHINPAQKPRIESAQNALRTVERETIPVKDIPSRWDEIDVEKIHSNLARQTAARSRLAAAVAPIQDYQPTIIQDDEILANLSQSTSPLNRRVQPIRRIDTRTRESVIPDSVVVEKSSAVVQPAKPAPKASRFQNNEAFISRPPAPNATVVEPPVVPKVDPVPVNIPEPPAFKEPPAVTLPEVSVNAHVSNRPLRSLQDFLISETEEIITEPKPAVQTALDEATVSVFEQRGHSVEHESMLSEHLYDDAANSDEYAAAQDGRYDEEPSLADQWPEENDELAAPVSAEAPHAISQPAPALQQAVVMPSEMNLPSVDLLLPPQFDPTATQTEEALIENGIIIEDKLAEFKVKVKVVDSYSGPVITRYEIEPDVGVRGSAVINLEKDLARSLGVASIRVVETIPGKTCMGLELPNPRRQMIRLSEIFNSPVFTESESKLTLALGQDITGEPVITDLAKAPHLLVAGTTGSGKSVGVNAMILSMLFKASPEDVRMIMIDPKMLELSIYEGIPHLLAPVVTDMKLAANALNWCVNEMEKRYRLMSHAGVRNLAGFNQKIAEAAARGEKIVNPFTLTPDNPEYLEKLPFIVVVVDEFADLMMTAGKKIEELIARLAQKARAAGIHLILATQRPSVDVITGLIKANIPTRIAFQVSSKIDSRTILDQMGAENLLGQGDMLYLPPGTSYPQRVHGAFASDDEVHRVVEYLKQFGEPDYVEEILSGGMTEDLPGMGNRSDSDQDPMYDEAIAYVVKTRKASISGVQRQLRIGYNRAARLVEQMEADGIVSSAEANGNRTVLAPSSSHLD</sequence>
<organism evidence="13 14">
    <name type="scientific">Neisseria brasiliensis</name>
    <dbReference type="NCBI Taxonomy" id="2666100"/>
    <lineage>
        <taxon>Bacteria</taxon>
        <taxon>Pseudomonadati</taxon>
        <taxon>Pseudomonadota</taxon>
        <taxon>Betaproteobacteria</taxon>
        <taxon>Neisseriales</taxon>
        <taxon>Neisseriaceae</taxon>
        <taxon>Neisseria</taxon>
    </lineage>
</organism>
<comment type="function">
    <text evidence="9">Essential cell division protein that coordinates cell division and chromosome segregation. The N-terminus is involved in assembly of the cell-division machinery. The C-terminus functions as a DNA motor that moves dsDNA in an ATP-dependent manner towards the dif recombination site, which is located within the replication terminus region. Translocation stops specifically at Xer-dif sites, where FtsK interacts with the Xer recombinase, allowing activation of chromosome unlinking by recombination. FtsK orienting polar sequences (KOPS) guide the direction of DNA translocation. FtsK can remove proteins from DNA as it translocates, but translocation stops specifically at XerCD-dif site, thereby preventing removal of XerC and XerD from dif.</text>
</comment>
<feature type="binding site" evidence="11">
    <location>
        <begin position="726"/>
        <end position="733"/>
    </location>
    <ligand>
        <name>ATP</name>
        <dbReference type="ChEBI" id="CHEBI:30616"/>
    </ligand>
</feature>
<keyword evidence="4 11" id="KW-0547">Nucleotide-binding</keyword>
<comment type="subunit">
    <text evidence="10">Homohexamer. Forms a ring that surrounds DNA.</text>
</comment>
<keyword evidence="7" id="KW-0238">DNA-binding</keyword>
<reference evidence="13" key="1">
    <citation type="journal article" name="Emerg. Infect. Dis.">
        <title>Two cases of a newly characterized neisseria species.</title>
        <authorList>
            <person name="Mustapha M."/>
            <person name="Lemos A.P.S."/>
            <person name="Harrison L.H."/>
            <person name="Vantyne D."/>
            <person name="Sacchi C.T."/>
        </authorList>
    </citation>
    <scope>NUCLEOTIDE SEQUENCE</scope>
    <source>
        <strain evidence="13">N.95.16</strain>
    </source>
</reference>
<dbReference type="AlphaFoldDB" id="A0A7X2GW14"/>
<evidence type="ECO:0000259" key="12">
    <source>
        <dbReference type="PROSITE" id="PS50901"/>
    </source>
</evidence>
<keyword evidence="8" id="KW-0131">Cell cycle</keyword>
<dbReference type="Gene3D" id="1.10.10.10">
    <property type="entry name" value="Winged helix-like DNA-binding domain superfamily/Winged helix DNA-binding domain"/>
    <property type="match status" value="1"/>
</dbReference>
<accession>A0A7X2GW14</accession>
<proteinExistence type="inferred from homology"/>